<dbReference type="RefSeq" id="WP_089789109.1">
    <property type="nucleotide sequence ID" value="NZ_FOKW01000009.1"/>
</dbReference>
<sequence length="61" mass="7099">MSQRVICPHCSEKVSVEIDRKVLRTREKIGSINDGFDRSAVCSECEEKFACKIEDPTRRRR</sequence>
<evidence type="ECO:0000313" key="2">
    <source>
        <dbReference type="Proteomes" id="UP000199161"/>
    </source>
</evidence>
<organism evidence="1 2">
    <name type="scientific">Natronobacterium haloterrestre</name>
    <name type="common">Halobiforma haloterrestris</name>
    <dbReference type="NCBI Taxonomy" id="148448"/>
    <lineage>
        <taxon>Archaea</taxon>
        <taxon>Methanobacteriati</taxon>
        <taxon>Methanobacteriota</taxon>
        <taxon>Stenosarchaea group</taxon>
        <taxon>Halobacteria</taxon>
        <taxon>Halobacteriales</taxon>
        <taxon>Natrialbaceae</taxon>
        <taxon>Natronobacterium</taxon>
    </lineage>
</organism>
<protein>
    <submittedName>
        <fullName evidence="1">Uncharacterized protein</fullName>
    </submittedName>
</protein>
<dbReference type="OrthoDB" id="156931at2157"/>
<gene>
    <name evidence="1" type="ORF">SAMN05444422_10928</name>
</gene>
<evidence type="ECO:0000313" key="1">
    <source>
        <dbReference type="EMBL" id="SFC48329.1"/>
    </source>
</evidence>
<keyword evidence="2" id="KW-1185">Reference proteome</keyword>
<accession>A0A1I1JI86</accession>
<dbReference type="AlphaFoldDB" id="A0A1I1JI86"/>
<proteinExistence type="predicted"/>
<reference evidence="2" key="1">
    <citation type="submission" date="2016-10" db="EMBL/GenBank/DDBJ databases">
        <authorList>
            <person name="Varghese N."/>
            <person name="Submissions S."/>
        </authorList>
    </citation>
    <scope>NUCLEOTIDE SEQUENCE [LARGE SCALE GENOMIC DNA]</scope>
    <source>
        <strain evidence="2">DSM 13078</strain>
    </source>
</reference>
<dbReference type="Proteomes" id="UP000199161">
    <property type="component" value="Unassembled WGS sequence"/>
</dbReference>
<name>A0A1I1JI86_NATHA</name>
<dbReference type="EMBL" id="FOKW01000009">
    <property type="protein sequence ID" value="SFC48329.1"/>
    <property type="molecule type" value="Genomic_DNA"/>
</dbReference>